<comment type="subcellular location">
    <subcellularLocation>
        <location evidence="1">Membrane</location>
        <topology evidence="1">Single-pass type II membrane protein</topology>
    </subcellularLocation>
</comment>
<sequence length="524" mass="60771">MSLSQLSQNKSISKDGTSQLSNKNDSFDINKTKNTLTSITHTEGTEIYNDPVFQNNKGLPFTKEDQKRFLKEANRKNVCSIAYIGKCIIFYCTLYSIYALLGISVMYLYMLGSWNSNIPNLTGKGSFIGLPGINMIPKLETKRENPIIKYNINDKNSYVIYTNSIMQFFAKVYNASQTFNNETINKKQYENNKELKSNNESKDVFKTRRKRNEIDEESINKTEINSITNNDNKTSNDKSSMYNKEFSNTEEKENISKQETIDLEATDIKNKNNSTTLVDILNGETNENVHKVNNINEKSLYEKNETITNEKILENPLKQDEKIENFNTTNNSTFNIVEKNNETNENLTITNNVNTNNQQNKSKDNIKEELLNKKDSSFNCSHENDYGYSIGEPCIIIYLNNVLKWEKPVFNKSNIPKNYQKDFHNFLNETTLNYIIPVNCQLKGKEQESQKYFSYLFPGIIDQNGYYPVTKNSDILKKPYMMVQLKNIPKNENLQVFCRYYVDVEVSTFEEDAMTFKFNVNISQ</sequence>
<keyword evidence="5 8" id="KW-1133">Transmembrane helix</keyword>
<dbReference type="Proteomes" id="UP000035681">
    <property type="component" value="Unplaced"/>
</dbReference>
<dbReference type="InterPro" id="IPR000402">
    <property type="entry name" value="Na/K_ATPase_sub_beta"/>
</dbReference>
<feature type="compositionally biased region" description="Polar residues" evidence="7">
    <location>
        <begin position="1"/>
        <end position="24"/>
    </location>
</feature>
<organism evidence="10">
    <name type="scientific">Strongyloides stercoralis</name>
    <name type="common">Threadworm</name>
    <dbReference type="NCBI Taxonomy" id="6248"/>
    <lineage>
        <taxon>Eukaryota</taxon>
        <taxon>Metazoa</taxon>
        <taxon>Ecdysozoa</taxon>
        <taxon>Nematoda</taxon>
        <taxon>Chromadorea</taxon>
        <taxon>Rhabditida</taxon>
        <taxon>Tylenchina</taxon>
        <taxon>Panagrolaimomorpha</taxon>
        <taxon>Strongyloidoidea</taxon>
        <taxon>Strongyloididae</taxon>
        <taxon>Strongyloides</taxon>
    </lineage>
</organism>
<proteinExistence type="inferred from homology"/>
<evidence type="ECO:0000256" key="6">
    <source>
        <dbReference type="ARBA" id="ARBA00023136"/>
    </source>
</evidence>
<reference evidence="10" key="1">
    <citation type="submission" date="2015-08" db="UniProtKB">
        <authorList>
            <consortium name="WormBaseParasite"/>
        </authorList>
    </citation>
    <scope>IDENTIFICATION</scope>
</reference>
<dbReference type="WBParaSite" id="TCONS_00008222.p1">
    <property type="protein sequence ID" value="TCONS_00008222.p1"/>
    <property type="gene ID" value="XLOC_006187"/>
</dbReference>
<dbReference type="WBParaSite" id="SSTP_0000383200.1">
    <property type="protein sequence ID" value="SSTP_0000383200.1"/>
    <property type="gene ID" value="SSTP_0000383200"/>
</dbReference>
<dbReference type="InterPro" id="IPR038702">
    <property type="entry name" value="Na/K_ATPase_sub_beta_sf"/>
</dbReference>
<dbReference type="GO" id="GO:0036376">
    <property type="term" value="P:sodium ion export across plasma membrane"/>
    <property type="evidence" value="ECO:0007669"/>
    <property type="project" value="TreeGrafter"/>
</dbReference>
<evidence type="ECO:0000256" key="4">
    <source>
        <dbReference type="ARBA" id="ARBA00022968"/>
    </source>
</evidence>
<dbReference type="PANTHER" id="PTHR11523">
    <property type="entry name" value="SODIUM/POTASSIUM-DEPENDENT ATPASE BETA SUBUNIT"/>
    <property type="match status" value="1"/>
</dbReference>
<accession>A0A0K0E2W3</accession>
<keyword evidence="4" id="KW-0735">Signal-anchor</keyword>
<evidence type="ECO:0000256" key="8">
    <source>
        <dbReference type="SAM" id="Phobius"/>
    </source>
</evidence>
<keyword evidence="9" id="KW-1185">Reference proteome</keyword>
<feature type="region of interest" description="Disordered" evidence="7">
    <location>
        <begin position="225"/>
        <end position="254"/>
    </location>
</feature>
<evidence type="ECO:0000256" key="3">
    <source>
        <dbReference type="ARBA" id="ARBA00022692"/>
    </source>
</evidence>
<evidence type="ECO:0000256" key="5">
    <source>
        <dbReference type="ARBA" id="ARBA00022989"/>
    </source>
</evidence>
<comment type="similarity">
    <text evidence="2">Belongs to the X(+)/potassium ATPases subunit beta family.</text>
</comment>
<name>A0A0K0E2W3_STRER</name>
<protein>
    <submittedName>
        <fullName evidence="10 11">Sodium/potassium-transporting ATPase subunit beta</fullName>
    </submittedName>
</protein>
<feature type="compositionally biased region" description="Low complexity" evidence="7">
    <location>
        <begin position="225"/>
        <end position="240"/>
    </location>
</feature>
<dbReference type="GO" id="GO:0001671">
    <property type="term" value="F:ATPase activator activity"/>
    <property type="evidence" value="ECO:0007669"/>
    <property type="project" value="TreeGrafter"/>
</dbReference>
<evidence type="ECO:0000313" key="9">
    <source>
        <dbReference type="Proteomes" id="UP000035681"/>
    </source>
</evidence>
<dbReference type="GO" id="GO:0030007">
    <property type="term" value="P:intracellular potassium ion homeostasis"/>
    <property type="evidence" value="ECO:0007669"/>
    <property type="project" value="TreeGrafter"/>
</dbReference>
<dbReference type="GO" id="GO:0006883">
    <property type="term" value="P:intracellular sodium ion homeostasis"/>
    <property type="evidence" value="ECO:0007669"/>
    <property type="project" value="TreeGrafter"/>
</dbReference>
<dbReference type="Gene3D" id="2.60.40.1660">
    <property type="entry name" value="Na, k-atpase alpha subunit"/>
    <property type="match status" value="2"/>
</dbReference>
<evidence type="ECO:0000313" key="10">
    <source>
        <dbReference type="WBParaSite" id="SSTP_0000383200.1"/>
    </source>
</evidence>
<dbReference type="Pfam" id="PF00287">
    <property type="entry name" value="Na_K-ATPase"/>
    <property type="match status" value="2"/>
</dbReference>
<keyword evidence="3 8" id="KW-0812">Transmembrane</keyword>
<dbReference type="STRING" id="6248.A0A0K0E2W3"/>
<evidence type="ECO:0000256" key="7">
    <source>
        <dbReference type="SAM" id="MobiDB-lite"/>
    </source>
</evidence>
<evidence type="ECO:0000256" key="2">
    <source>
        <dbReference type="ARBA" id="ARBA00005876"/>
    </source>
</evidence>
<feature type="region of interest" description="Disordered" evidence="7">
    <location>
        <begin position="1"/>
        <end position="26"/>
    </location>
</feature>
<keyword evidence="6 8" id="KW-0472">Membrane</keyword>
<feature type="transmembrane region" description="Helical" evidence="8">
    <location>
        <begin position="88"/>
        <end position="110"/>
    </location>
</feature>
<dbReference type="AlphaFoldDB" id="A0A0K0E2W3"/>
<evidence type="ECO:0000313" key="11">
    <source>
        <dbReference type="WBParaSite" id="TCONS_00008222.p1"/>
    </source>
</evidence>
<dbReference type="GO" id="GO:1990573">
    <property type="term" value="P:potassium ion import across plasma membrane"/>
    <property type="evidence" value="ECO:0007669"/>
    <property type="project" value="TreeGrafter"/>
</dbReference>
<evidence type="ECO:0000256" key="1">
    <source>
        <dbReference type="ARBA" id="ARBA00004606"/>
    </source>
</evidence>
<dbReference type="GO" id="GO:0005890">
    <property type="term" value="C:sodium:potassium-exchanging ATPase complex"/>
    <property type="evidence" value="ECO:0007669"/>
    <property type="project" value="InterPro"/>
</dbReference>
<dbReference type="PANTHER" id="PTHR11523:SF28">
    <property type="entry name" value="NA_K-ATPASE BETA SUBUNIT ISOFORM 4-RELATED"/>
    <property type="match status" value="1"/>
</dbReference>